<dbReference type="InterPro" id="IPR032867">
    <property type="entry name" value="DYW_dom"/>
</dbReference>
<accession>A0A8J6BLP8</accession>
<dbReference type="OrthoDB" id="607373at2759"/>
<dbReference type="InterPro" id="IPR002885">
    <property type="entry name" value="PPR_rpt"/>
</dbReference>
<dbReference type="Pfam" id="PF14432">
    <property type="entry name" value="DYW_deaminase"/>
    <property type="match status" value="1"/>
</dbReference>
<feature type="repeat" description="PPR" evidence="3">
    <location>
        <begin position="525"/>
        <end position="559"/>
    </location>
</feature>
<comment type="similarity">
    <text evidence="2">Belongs to the PPR family. PCMP-E subfamily.</text>
</comment>
<reference evidence="5" key="2">
    <citation type="submission" date="2021-02" db="EMBL/GenBank/DDBJ databases">
        <authorList>
            <person name="Kimball J.A."/>
            <person name="Haas M.W."/>
            <person name="Macchietto M."/>
            <person name="Kono T."/>
            <person name="Duquette J."/>
            <person name="Shao M."/>
        </authorList>
    </citation>
    <scope>NUCLEOTIDE SEQUENCE</scope>
    <source>
        <tissue evidence="5">Fresh leaf tissue</tissue>
    </source>
</reference>
<dbReference type="EMBL" id="JAAALK010000081">
    <property type="protein sequence ID" value="KAG8090417.1"/>
    <property type="molecule type" value="Genomic_DNA"/>
</dbReference>
<dbReference type="Pfam" id="PF13041">
    <property type="entry name" value="PPR_2"/>
    <property type="match status" value="2"/>
</dbReference>
<protein>
    <recommendedName>
        <fullName evidence="4">DYW domain-containing protein</fullName>
    </recommendedName>
</protein>
<proteinExistence type="inferred from homology"/>
<dbReference type="GO" id="GO:0005739">
    <property type="term" value="C:mitochondrion"/>
    <property type="evidence" value="ECO:0007669"/>
    <property type="project" value="UniProtKB-ARBA"/>
</dbReference>
<dbReference type="AlphaFoldDB" id="A0A8J6BLP8"/>
<dbReference type="GO" id="GO:0009451">
    <property type="term" value="P:RNA modification"/>
    <property type="evidence" value="ECO:0007669"/>
    <property type="project" value="InterPro"/>
</dbReference>
<evidence type="ECO:0000256" key="3">
    <source>
        <dbReference type="PROSITE-ProRule" id="PRU00708"/>
    </source>
</evidence>
<feature type="repeat" description="PPR" evidence="3">
    <location>
        <begin position="627"/>
        <end position="661"/>
    </location>
</feature>
<dbReference type="FunFam" id="1.25.40.10:FF:000205">
    <property type="entry name" value="Pentatricopeptide repeat-containing protein, mitochondrial"/>
    <property type="match status" value="1"/>
</dbReference>
<dbReference type="FunFam" id="1.25.40.10:FF:000073">
    <property type="entry name" value="Pentatricopeptide repeat-containing protein chloroplastic"/>
    <property type="match status" value="1"/>
</dbReference>
<comment type="caution">
    <text evidence="5">The sequence shown here is derived from an EMBL/GenBank/DDBJ whole genome shotgun (WGS) entry which is preliminary data.</text>
</comment>
<organism evidence="5 6">
    <name type="scientific">Zizania palustris</name>
    <name type="common">Northern wild rice</name>
    <dbReference type="NCBI Taxonomy" id="103762"/>
    <lineage>
        <taxon>Eukaryota</taxon>
        <taxon>Viridiplantae</taxon>
        <taxon>Streptophyta</taxon>
        <taxon>Embryophyta</taxon>
        <taxon>Tracheophyta</taxon>
        <taxon>Spermatophyta</taxon>
        <taxon>Magnoliopsida</taxon>
        <taxon>Liliopsida</taxon>
        <taxon>Poales</taxon>
        <taxon>Poaceae</taxon>
        <taxon>BOP clade</taxon>
        <taxon>Oryzoideae</taxon>
        <taxon>Oryzeae</taxon>
        <taxon>Zizaniinae</taxon>
        <taxon>Zizania</taxon>
    </lineage>
</organism>
<feature type="repeat" description="PPR" evidence="3">
    <location>
        <begin position="323"/>
        <end position="357"/>
    </location>
</feature>
<evidence type="ECO:0000256" key="2">
    <source>
        <dbReference type="ARBA" id="ARBA00061659"/>
    </source>
</evidence>
<gene>
    <name evidence="5" type="ORF">GUJ93_ZPchr0011g27650</name>
</gene>
<evidence type="ECO:0000313" key="6">
    <source>
        <dbReference type="Proteomes" id="UP000729402"/>
    </source>
</evidence>
<dbReference type="FunFam" id="1.25.40.10:FF:000288">
    <property type="entry name" value="Pentatricopeptide repeat-containing protein At4g02750"/>
    <property type="match status" value="1"/>
</dbReference>
<dbReference type="Pfam" id="PF01535">
    <property type="entry name" value="PPR"/>
    <property type="match status" value="9"/>
</dbReference>
<name>A0A8J6BLP8_ZIZPA</name>
<feature type="repeat" description="PPR" evidence="3">
    <location>
        <begin position="728"/>
        <end position="762"/>
    </location>
</feature>
<keyword evidence="6" id="KW-1185">Reference proteome</keyword>
<dbReference type="Proteomes" id="UP000729402">
    <property type="component" value="Unassembled WGS sequence"/>
</dbReference>
<dbReference type="Pfam" id="PF13812">
    <property type="entry name" value="PPR_3"/>
    <property type="match status" value="1"/>
</dbReference>
<feature type="domain" description="DYW" evidence="4">
    <location>
        <begin position="943"/>
        <end position="1028"/>
    </location>
</feature>
<evidence type="ECO:0000259" key="4">
    <source>
        <dbReference type="Pfam" id="PF14432"/>
    </source>
</evidence>
<evidence type="ECO:0000256" key="1">
    <source>
        <dbReference type="ARBA" id="ARBA00022737"/>
    </source>
</evidence>
<evidence type="ECO:0000313" key="5">
    <source>
        <dbReference type="EMBL" id="KAG8090417.1"/>
    </source>
</evidence>
<dbReference type="InterPro" id="IPR046960">
    <property type="entry name" value="PPR_At4g14850-like_plant"/>
</dbReference>
<dbReference type="GO" id="GO:0003723">
    <property type="term" value="F:RNA binding"/>
    <property type="evidence" value="ECO:0007669"/>
    <property type="project" value="InterPro"/>
</dbReference>
<dbReference type="PROSITE" id="PS51375">
    <property type="entry name" value="PPR"/>
    <property type="match status" value="5"/>
</dbReference>
<dbReference type="FunFam" id="1.25.40.10:FF:001228">
    <property type="entry name" value="Pentatricopeptide repeat-containing protein At4g20770"/>
    <property type="match status" value="1"/>
</dbReference>
<dbReference type="Pfam" id="PF20431">
    <property type="entry name" value="E_motif"/>
    <property type="match status" value="1"/>
</dbReference>
<dbReference type="PANTHER" id="PTHR47926">
    <property type="entry name" value="PENTATRICOPEPTIDE REPEAT-CONTAINING PROTEIN"/>
    <property type="match status" value="1"/>
</dbReference>
<dbReference type="PANTHER" id="PTHR47926:SF506">
    <property type="entry name" value="TETRATRICOPEPTIDE REPEAT-LIKE SUPERFAMILY PROTEIN ISOFORM 1"/>
    <property type="match status" value="1"/>
</dbReference>
<dbReference type="FunFam" id="1.25.40.10:FF:000689">
    <property type="entry name" value="Tetratricopeptide repeat (TPR)-like superfamily protein"/>
    <property type="match status" value="1"/>
</dbReference>
<dbReference type="NCBIfam" id="TIGR00756">
    <property type="entry name" value="PPR"/>
    <property type="match status" value="4"/>
</dbReference>
<sequence length="1074" mass="118619">MTQLAAATKRCCFNRAPPRCLAAASCSCRLYTVSGPYPPAPLAVLAGHPHPAVAQFPHTGFSHLGEQPLLARAIHGFALRLAFPLSAFHCNTLISFYFRHQNGPAAALHLFDAMPDRTASSWYTAVSGCVRCGHDATAFELLRGMRERDVPLSGFALASLVTACERRGWDDGRACGAAIHALTHRAGLMGNIYIGTALLHLYGSRGIVSDVQRLFWEMPERNVVSWTSLMVALSSNGYLEEALGAYRQMRWEGVTCNANAFATVISLCGSLENEMPGLQVASHVVVSGLQNQVSVANSMVTMFGNIGRVQDAEKLFDQMGERDTISWNAMISMYSHEGIFSRCFLVFSDMRRGGLRPDATTLCSLISVSASSDYFIHGSRIQSLCLRSGLHSSVTVINSLVNLYSAAGKLSDAEFLFWNMNRRDIISWNTIISSYVQNFNSIDALKTLGQLFQTNEIPNNMTFSSVLGACSSPGALMDGKMVHAMVLQLGLHKNLLVGNSLITMYGKCNSMHNAEKVFLSMPTYDVVSYNVLVGGYAGLEDGTKAVQVFSWMRGAGIKPNYITIINIHGSFTSLTELHNYGMPLHAYIIRAGFLSDEYVSNSLITMYAKCGDLESSTNIFHSITNKSAVSWNAMIAANVQLGQGEEALKLFMDMQHAGNKLDHVCLAECLSSSASLASLEEGMQLHGLGVKCGLDSDTYVVNAAMDMYGKCGKTDEMLKILPDQSIRPQQCWNTLISGYARYGYFKDAEDTFRQMVSMGRKPDYVTFVALLSACSHAGLVDKGIDYYNSMASMFAVSPGIKHCVCIVDLLGRLGRFEEAEKFIEEMPVLPNDLIWRSLLSSSRTHKNLEIGRKAAKNLLELDPFDDSAYVLLSNLYATNARWVDVDKLRSHMKTINLNKRPACSWLKQKNEVSTFGIGDRGHKHAEKIYAKLDEILLNLREVGYIADTSSALHDTDEEQKEQNLWNHSEKLALAYGLIVVPEGSTIRIFKNLRVCSDCHLVFKLVSIVFNREIVLRDPYRFHHFKELQVESGSSIIMDVVVLEAAGFIIRRKLAGRQYGHEMTGSIGDCYSDLV</sequence>
<feature type="repeat" description="PPR" evidence="3">
    <location>
        <begin position="222"/>
        <end position="256"/>
    </location>
</feature>
<dbReference type="GO" id="GO:0008270">
    <property type="term" value="F:zinc ion binding"/>
    <property type="evidence" value="ECO:0007669"/>
    <property type="project" value="InterPro"/>
</dbReference>
<dbReference type="InterPro" id="IPR046848">
    <property type="entry name" value="E_motif"/>
</dbReference>
<keyword evidence="1" id="KW-0677">Repeat</keyword>
<reference evidence="5" key="1">
    <citation type="journal article" date="2021" name="bioRxiv">
        <title>Whole Genome Assembly and Annotation of Northern Wild Rice, Zizania palustris L., Supports a Whole Genome Duplication in the Zizania Genus.</title>
        <authorList>
            <person name="Haas M."/>
            <person name="Kono T."/>
            <person name="Macchietto M."/>
            <person name="Millas R."/>
            <person name="McGilp L."/>
            <person name="Shao M."/>
            <person name="Duquette J."/>
            <person name="Hirsch C.N."/>
            <person name="Kimball J."/>
        </authorList>
    </citation>
    <scope>NUCLEOTIDE SEQUENCE</scope>
    <source>
        <tissue evidence="5">Fresh leaf tissue</tissue>
    </source>
</reference>